<organism evidence="1 2">
    <name type="scientific">Methanobrevibacter millerae</name>
    <dbReference type="NCBI Taxonomy" id="230361"/>
    <lineage>
        <taxon>Archaea</taxon>
        <taxon>Methanobacteriati</taxon>
        <taxon>Methanobacteriota</taxon>
        <taxon>Methanomada group</taxon>
        <taxon>Methanobacteria</taxon>
        <taxon>Methanobacteriales</taxon>
        <taxon>Methanobacteriaceae</taxon>
        <taxon>Methanobrevibacter</taxon>
    </lineage>
</organism>
<evidence type="ECO:0008006" key="3">
    <source>
        <dbReference type="Google" id="ProtNLM"/>
    </source>
</evidence>
<sequence>MRNIIIVQCTSTGKNYVQDIINRKCNPIVLELKAKNDSKEAMENLQKIRDGYKSLENFELIYEQDTYEDTLEMVKQYDPLLIIPGTEEGVILATKLSNDLNLLCNPIENLDAMTLKNEMQKRLAENNLRYIKGQTVSTIDEAIDFYEREGLNEVVIKPLYSA</sequence>
<dbReference type="Proteomes" id="UP000762703">
    <property type="component" value="Unassembled WGS sequence"/>
</dbReference>
<proteinExistence type="predicted"/>
<dbReference type="EMBL" id="SUTE01000002">
    <property type="protein sequence ID" value="MBE6504249.1"/>
    <property type="molecule type" value="Genomic_DNA"/>
</dbReference>
<name>A0A8T3V865_9EURY</name>
<evidence type="ECO:0000313" key="2">
    <source>
        <dbReference type="Proteomes" id="UP000762703"/>
    </source>
</evidence>
<gene>
    <name evidence="1" type="ORF">E7Z73_00695</name>
</gene>
<evidence type="ECO:0000313" key="1">
    <source>
        <dbReference type="EMBL" id="MBE6504249.1"/>
    </source>
</evidence>
<protein>
    <recommendedName>
        <fullName evidence="3">ATP-grasp domain-containing protein</fullName>
    </recommendedName>
</protein>
<accession>A0A8T3V865</accession>
<comment type="caution">
    <text evidence="1">The sequence shown here is derived from an EMBL/GenBank/DDBJ whole genome shotgun (WGS) entry which is preliminary data.</text>
</comment>
<reference evidence="1" key="1">
    <citation type="submission" date="2019-04" db="EMBL/GenBank/DDBJ databases">
        <title>Evolution of Biomass-Degrading Anaerobic Consortia Revealed by Metagenomics.</title>
        <authorList>
            <person name="Peng X."/>
        </authorList>
    </citation>
    <scope>NUCLEOTIDE SEQUENCE</scope>
    <source>
        <strain evidence="1">SIG12</strain>
    </source>
</reference>
<dbReference type="AlphaFoldDB" id="A0A8T3V865"/>
<dbReference type="RefSeq" id="WP_303735884.1">
    <property type="nucleotide sequence ID" value="NZ_SUTE01000002.1"/>
</dbReference>